<dbReference type="EMBL" id="JAGSOH010000150">
    <property type="protein sequence ID" value="MBR7830700.1"/>
    <property type="molecule type" value="Genomic_DNA"/>
</dbReference>
<evidence type="ECO:0000313" key="2">
    <source>
        <dbReference type="Proteomes" id="UP000676325"/>
    </source>
</evidence>
<proteinExistence type="predicted"/>
<dbReference type="Pfam" id="PF19452">
    <property type="entry name" value="DUF5990"/>
    <property type="match status" value="1"/>
</dbReference>
<evidence type="ECO:0000313" key="1">
    <source>
        <dbReference type="EMBL" id="MBR7830700.1"/>
    </source>
</evidence>
<dbReference type="RefSeq" id="WP_212521824.1">
    <property type="nucleotide sequence ID" value="NZ_JAGSOH010000150.1"/>
</dbReference>
<dbReference type="Proteomes" id="UP000676325">
    <property type="component" value="Unassembled WGS sequence"/>
</dbReference>
<name>A0A941IJF5_9ACTN</name>
<organism evidence="1 2">
    <name type="scientific">Actinospica acidithermotolerans</name>
    <dbReference type="NCBI Taxonomy" id="2828514"/>
    <lineage>
        <taxon>Bacteria</taxon>
        <taxon>Bacillati</taxon>
        <taxon>Actinomycetota</taxon>
        <taxon>Actinomycetes</taxon>
        <taxon>Catenulisporales</taxon>
        <taxon>Actinospicaceae</taxon>
        <taxon>Actinospica</taxon>
    </lineage>
</organism>
<accession>A0A941IJF5</accession>
<dbReference type="AlphaFoldDB" id="A0A941IJF5"/>
<protein>
    <recommendedName>
        <fullName evidence="3">Monooxygenase</fullName>
    </recommendedName>
</protein>
<sequence length="162" mass="17609">MAAHRSGEVTLRIIGTDLPGLSCPPGGDFPGYANIHVAVQRKDAPTELLDLQRGDAQRVSWSLPCTASTSEAEGLVLNGPYIQNRLGGRFVYLSWVDVDAEGRPTMLRRGKLLLSAVTPHMLAEAVERGQLRARLTMTDEKGHPVCARLIPPRVQWNAESSG</sequence>
<dbReference type="InterPro" id="IPR046032">
    <property type="entry name" value="DUF5990"/>
</dbReference>
<comment type="caution">
    <text evidence="1">The sequence shown here is derived from an EMBL/GenBank/DDBJ whole genome shotgun (WGS) entry which is preliminary data.</text>
</comment>
<keyword evidence="2" id="KW-1185">Reference proteome</keyword>
<reference evidence="1" key="1">
    <citation type="submission" date="2021-04" db="EMBL/GenBank/DDBJ databases">
        <title>Genome based classification of Actinospica acidithermotolerans sp. nov., an actinobacterium isolated from an Indonesian hot spring.</title>
        <authorList>
            <person name="Kusuma A.B."/>
            <person name="Putra K.E."/>
            <person name="Nafisah S."/>
            <person name="Loh J."/>
            <person name="Nouioui I."/>
            <person name="Goodfellow M."/>
        </authorList>
    </citation>
    <scope>NUCLEOTIDE SEQUENCE</scope>
    <source>
        <strain evidence="1">MGRD01-02</strain>
    </source>
</reference>
<gene>
    <name evidence="1" type="ORF">KDK95_30640</name>
</gene>
<evidence type="ECO:0008006" key="3">
    <source>
        <dbReference type="Google" id="ProtNLM"/>
    </source>
</evidence>